<dbReference type="EMBL" id="FXTY01000005">
    <property type="protein sequence ID" value="SMP25146.1"/>
    <property type="molecule type" value="Genomic_DNA"/>
</dbReference>
<dbReference type="RefSeq" id="WP_283426474.1">
    <property type="nucleotide sequence ID" value="NZ_FXTY01000005.1"/>
</dbReference>
<dbReference type="PANTHER" id="PTHR46142">
    <property type="match status" value="1"/>
</dbReference>
<organism evidence="2 3">
    <name type="scientific">Shimia sagamensis</name>
    <dbReference type="NCBI Taxonomy" id="1566352"/>
    <lineage>
        <taxon>Bacteria</taxon>
        <taxon>Pseudomonadati</taxon>
        <taxon>Pseudomonadota</taxon>
        <taxon>Alphaproteobacteria</taxon>
        <taxon>Rhodobacterales</taxon>
        <taxon>Roseobacteraceae</taxon>
    </lineage>
</organism>
<proteinExistence type="predicted"/>
<comment type="caution">
    <text evidence="2">The sequence shown here is derived from an EMBL/GenBank/DDBJ whole genome shotgun (WGS) entry which is preliminary data.</text>
</comment>
<accession>A0ABY1P309</accession>
<dbReference type="PROSITE" id="PS51819">
    <property type="entry name" value="VOC"/>
    <property type="match status" value="1"/>
</dbReference>
<evidence type="ECO:0000259" key="1">
    <source>
        <dbReference type="PROSITE" id="PS51819"/>
    </source>
</evidence>
<dbReference type="Proteomes" id="UP001157961">
    <property type="component" value="Unassembled WGS sequence"/>
</dbReference>
<gene>
    <name evidence="2" type="ORF">SAMN06265373_10551</name>
</gene>
<feature type="domain" description="VOC" evidence="1">
    <location>
        <begin position="5"/>
        <end position="122"/>
    </location>
</feature>
<evidence type="ECO:0000313" key="2">
    <source>
        <dbReference type="EMBL" id="SMP25146.1"/>
    </source>
</evidence>
<dbReference type="InterPro" id="IPR037523">
    <property type="entry name" value="VOC_core"/>
</dbReference>
<dbReference type="Pfam" id="PF00903">
    <property type="entry name" value="Glyoxalase"/>
    <property type="match status" value="1"/>
</dbReference>
<dbReference type="SUPFAM" id="SSF54593">
    <property type="entry name" value="Glyoxalase/Bleomycin resistance protein/Dihydroxybiphenyl dioxygenase"/>
    <property type="match status" value="1"/>
</dbReference>
<evidence type="ECO:0000313" key="3">
    <source>
        <dbReference type="Proteomes" id="UP001157961"/>
    </source>
</evidence>
<dbReference type="Gene3D" id="3.10.180.10">
    <property type="entry name" value="2,3-Dihydroxybiphenyl 1,2-Dioxygenase, domain 1"/>
    <property type="match status" value="1"/>
</dbReference>
<name>A0ABY1P309_9RHOB</name>
<dbReference type="PANTHER" id="PTHR46142:SF3">
    <property type="entry name" value="F18B13.24 PROTEIN"/>
    <property type="match status" value="1"/>
</dbReference>
<sequence>MPLHSLDHANIGTQNLDVMIRFYEEVLGMTNGPRPEFPFPGAWMYLGDNAVVHLVGSTKPLISGGGDIALEHAAFAATNMPAFLEVLAAHSLDYRFGFPPGFPIVQVNIHDPDGNHLHVDFHIDELPGELRPTAQDA</sequence>
<protein>
    <recommendedName>
        <fullName evidence="1">VOC domain-containing protein</fullName>
    </recommendedName>
</protein>
<dbReference type="InterPro" id="IPR029068">
    <property type="entry name" value="Glyas_Bleomycin-R_OHBP_Dase"/>
</dbReference>
<reference evidence="2 3" key="1">
    <citation type="submission" date="2017-05" db="EMBL/GenBank/DDBJ databases">
        <authorList>
            <person name="Varghese N."/>
            <person name="Submissions S."/>
        </authorList>
    </citation>
    <scope>NUCLEOTIDE SEQUENCE [LARGE SCALE GENOMIC DNA]</scope>
    <source>
        <strain evidence="2 3">DSM 29734</strain>
    </source>
</reference>
<keyword evidence="3" id="KW-1185">Reference proteome</keyword>
<dbReference type="InterPro" id="IPR004360">
    <property type="entry name" value="Glyas_Fos-R_dOase_dom"/>
</dbReference>